<reference evidence="2" key="1">
    <citation type="submission" date="2022-11" db="UniProtKB">
        <authorList>
            <consortium name="WormBaseParasite"/>
        </authorList>
    </citation>
    <scope>IDENTIFICATION</scope>
</reference>
<protein>
    <submittedName>
        <fullName evidence="2">Uncharacterized protein</fullName>
    </submittedName>
</protein>
<accession>A0A915KBW5</accession>
<sequence length="65" mass="7255">MDARRSLIKLSNSSEWISISLSYALNHISMLQSYFGARLTLALNVIGAKVEGLLYFAVRCRTAPH</sequence>
<dbReference type="Proteomes" id="UP000887565">
    <property type="component" value="Unplaced"/>
</dbReference>
<keyword evidence="1" id="KW-1185">Reference proteome</keyword>
<name>A0A915KBW5_ROMCU</name>
<dbReference type="WBParaSite" id="nRc.2.0.1.t36202-RA">
    <property type="protein sequence ID" value="nRc.2.0.1.t36202-RA"/>
    <property type="gene ID" value="nRc.2.0.1.g36202"/>
</dbReference>
<evidence type="ECO:0000313" key="2">
    <source>
        <dbReference type="WBParaSite" id="nRc.2.0.1.t36202-RA"/>
    </source>
</evidence>
<proteinExistence type="predicted"/>
<evidence type="ECO:0000313" key="1">
    <source>
        <dbReference type="Proteomes" id="UP000887565"/>
    </source>
</evidence>
<dbReference type="AlphaFoldDB" id="A0A915KBW5"/>
<organism evidence="1 2">
    <name type="scientific">Romanomermis culicivorax</name>
    <name type="common">Nematode worm</name>
    <dbReference type="NCBI Taxonomy" id="13658"/>
    <lineage>
        <taxon>Eukaryota</taxon>
        <taxon>Metazoa</taxon>
        <taxon>Ecdysozoa</taxon>
        <taxon>Nematoda</taxon>
        <taxon>Enoplea</taxon>
        <taxon>Dorylaimia</taxon>
        <taxon>Mermithida</taxon>
        <taxon>Mermithoidea</taxon>
        <taxon>Mermithidae</taxon>
        <taxon>Romanomermis</taxon>
    </lineage>
</organism>